<gene>
    <name evidence="12" type="ORF">KSF_100080</name>
</gene>
<dbReference type="NCBIfam" id="TIGR00143">
    <property type="entry name" value="hypF"/>
    <property type="match status" value="1"/>
</dbReference>
<dbReference type="Pfam" id="PF07503">
    <property type="entry name" value="zf-HYPF"/>
    <property type="match status" value="2"/>
</dbReference>
<dbReference type="InterPro" id="IPR006070">
    <property type="entry name" value="Sua5-like_dom"/>
</dbReference>
<dbReference type="Gene3D" id="3.90.870.50">
    <property type="match status" value="1"/>
</dbReference>
<dbReference type="GO" id="GO:0003725">
    <property type="term" value="F:double-stranded RNA binding"/>
    <property type="evidence" value="ECO:0007669"/>
    <property type="project" value="InterPro"/>
</dbReference>
<dbReference type="EMBL" id="BNJK01000002">
    <property type="protein sequence ID" value="GHO99960.1"/>
    <property type="molecule type" value="Genomic_DNA"/>
</dbReference>
<evidence type="ECO:0000256" key="8">
    <source>
        <dbReference type="PIRNR" id="PIRNR006256"/>
    </source>
</evidence>
<evidence type="ECO:0000313" key="13">
    <source>
        <dbReference type="Proteomes" id="UP000597444"/>
    </source>
</evidence>
<comment type="catalytic activity">
    <reaction evidence="7">
        <text>C-terminal L-cysteinyl-[HypE protein] + carbamoyl phosphate + ATP + H2O = C-terminal S-carboxamide-L-cysteinyl-[HypE protein] + AMP + phosphate + diphosphate + H(+)</text>
        <dbReference type="Rhea" id="RHEA:55636"/>
        <dbReference type="Rhea" id="RHEA-COMP:14247"/>
        <dbReference type="Rhea" id="RHEA-COMP:14392"/>
        <dbReference type="ChEBI" id="CHEBI:15377"/>
        <dbReference type="ChEBI" id="CHEBI:15378"/>
        <dbReference type="ChEBI" id="CHEBI:30616"/>
        <dbReference type="ChEBI" id="CHEBI:33019"/>
        <dbReference type="ChEBI" id="CHEBI:43474"/>
        <dbReference type="ChEBI" id="CHEBI:58228"/>
        <dbReference type="ChEBI" id="CHEBI:76913"/>
        <dbReference type="ChEBI" id="CHEBI:139126"/>
        <dbReference type="ChEBI" id="CHEBI:456215"/>
    </reaction>
</comment>
<dbReference type="PIRSF" id="PIRSF006256">
    <property type="entry name" value="CMPcnvr_hdrg_mat"/>
    <property type="match status" value="1"/>
</dbReference>
<dbReference type="InterPro" id="IPR011125">
    <property type="entry name" value="Znf_HypF"/>
</dbReference>
<sequence length="779" mass="86322">MTNLHETLLHRQRLIVQGMVQGVGFRPFVYSQAIRHGLVGFVFNSTIGVTIEIEGTSQATAAFQRALREELPPLAHVVSLTCEPIPLHHETSFLIVHSEVGAERRAFISSDAATCDECLRELFDPTDRRYQYPFINCTNCGPRFTIIQDVPYDRDKTTMRVFPMCPSCQREYADPLNRRFHAQPNACPVCGPHVSLLGRREDGTMHHIECQTPITQAAQLLATGTILAVKGLGGYHLTCDAFEQEAVRRLRQGKQREAKPFALMVPDITAARQLCWVSEAEAQLLHSRHRPIVLLKRRDDNLVAPDVAPAYDSLGIMLPYTPLHHLLLSAFAAAHQPGRPTALVMTSGNLSEEPIAYHDEDAQQRLHTIAEAMLIHNRDIHMRCDDSVVQVTAGGEQFCRRARGYAPEPITLSFDLPVPLLACGAHLKNTFCLGKGTQAFVSHHIGDLENLETLLSFREGIEHFQRLFDIFPEAIAYDSHPEYLATKYALDTPIPRKIAVQHHHAHIASVMAEHGITEPVIGIAADGSGYGTDGAIWGCEIMMADLLQFQRLAHLAYIPLPGGEQAVRQPWRMGAVYLSRAYGDAFLDLDIPFVRAINRARWHILSQMIEKGVNCPPTSSLGRLFDAVAALLGLHAAEVAYEGQAAIALEVLAATCRDQVTSYPFHWQQGEPAILDVIPIITAITDDILRGEPPARIARRFHLSITHMLTIACVEARKQAGCNRVALSGGVFQNRLLLEQLMTNLEERAFQVSINRRVPPNDGGISLGQLAVAAAHLRT</sequence>
<dbReference type="Pfam" id="PF00708">
    <property type="entry name" value="Acylphosphatase"/>
    <property type="match status" value="1"/>
</dbReference>
<accession>A0A8J3J080</accession>
<keyword evidence="5" id="KW-0863">Zinc-finger</keyword>
<dbReference type="InterPro" id="IPR017968">
    <property type="entry name" value="Acylphosphatase_CS"/>
</dbReference>
<dbReference type="PROSITE" id="PS51163">
    <property type="entry name" value="YRDC"/>
    <property type="match status" value="1"/>
</dbReference>
<feature type="active site" evidence="9">
    <location>
        <position position="44"/>
    </location>
</feature>
<evidence type="ECO:0000256" key="5">
    <source>
        <dbReference type="ARBA" id="ARBA00022771"/>
    </source>
</evidence>
<name>A0A8J3J080_9CHLR</name>
<evidence type="ECO:0000259" key="10">
    <source>
        <dbReference type="PROSITE" id="PS51160"/>
    </source>
</evidence>
<comment type="pathway">
    <text evidence="1">Protein modification; [NiFe] hydrogenase maturation.</text>
</comment>
<dbReference type="RefSeq" id="WP_220210569.1">
    <property type="nucleotide sequence ID" value="NZ_BNJK01000002.1"/>
</dbReference>
<dbReference type="PROSITE" id="PS00150">
    <property type="entry name" value="ACYLPHOSPHATASE_1"/>
    <property type="match status" value="1"/>
</dbReference>
<feature type="domain" description="Acylphosphatase-like" evidence="10">
    <location>
        <begin position="11"/>
        <end position="97"/>
    </location>
</feature>
<dbReference type="InterPro" id="IPR041440">
    <property type="entry name" value="HypF_C"/>
</dbReference>
<dbReference type="Gene3D" id="3.30.420.40">
    <property type="match status" value="1"/>
</dbReference>
<evidence type="ECO:0000313" key="12">
    <source>
        <dbReference type="EMBL" id="GHO99960.1"/>
    </source>
</evidence>
<evidence type="ECO:0000256" key="6">
    <source>
        <dbReference type="ARBA" id="ARBA00022833"/>
    </source>
</evidence>
<reference evidence="12" key="1">
    <citation type="submission" date="2020-10" db="EMBL/GenBank/DDBJ databases">
        <title>Taxonomic study of unclassified bacteria belonging to the class Ktedonobacteria.</title>
        <authorList>
            <person name="Yabe S."/>
            <person name="Wang C.M."/>
            <person name="Zheng Y."/>
            <person name="Sakai Y."/>
            <person name="Cavaletti L."/>
            <person name="Monciardini P."/>
            <person name="Donadio S."/>
        </authorList>
    </citation>
    <scope>NUCLEOTIDE SEQUENCE</scope>
    <source>
        <strain evidence="12">ID150040</strain>
    </source>
</reference>
<dbReference type="PROSITE" id="PS51160">
    <property type="entry name" value="ACYLPHOSPHATASE_3"/>
    <property type="match status" value="1"/>
</dbReference>
<dbReference type="InterPro" id="IPR004421">
    <property type="entry name" value="Carbamoyltransferase_HypF"/>
</dbReference>
<dbReference type="SUPFAM" id="SSF54975">
    <property type="entry name" value="Acylphosphatase/BLUF domain-like"/>
    <property type="match status" value="1"/>
</dbReference>
<comment type="similarity">
    <text evidence="2 8">Belongs to the carbamoyltransferase HypF family.</text>
</comment>
<feature type="active site" evidence="9">
    <location>
        <position position="26"/>
    </location>
</feature>
<dbReference type="GO" id="GO:0003998">
    <property type="term" value="F:acylphosphatase activity"/>
    <property type="evidence" value="ECO:0007669"/>
    <property type="project" value="UniProtKB-EC"/>
</dbReference>
<dbReference type="InterPro" id="IPR051060">
    <property type="entry name" value="Carbamoyltrans_HypF-like"/>
</dbReference>
<dbReference type="FunFam" id="3.30.420.40:FF:000124">
    <property type="entry name" value="Carbamoyltransferase HypF"/>
    <property type="match status" value="1"/>
</dbReference>
<evidence type="ECO:0000259" key="11">
    <source>
        <dbReference type="PROSITE" id="PS51163"/>
    </source>
</evidence>
<evidence type="ECO:0000256" key="9">
    <source>
        <dbReference type="PROSITE-ProRule" id="PRU00520"/>
    </source>
</evidence>
<dbReference type="InterPro" id="IPR055128">
    <property type="entry name" value="HypF_C_2"/>
</dbReference>
<dbReference type="InterPro" id="IPR001792">
    <property type="entry name" value="Acylphosphatase-like_dom"/>
</dbReference>
<comment type="catalytic activity">
    <reaction evidence="9">
        <text>an acyl phosphate + H2O = a carboxylate + phosphate + H(+)</text>
        <dbReference type="Rhea" id="RHEA:14965"/>
        <dbReference type="ChEBI" id="CHEBI:15377"/>
        <dbReference type="ChEBI" id="CHEBI:15378"/>
        <dbReference type="ChEBI" id="CHEBI:29067"/>
        <dbReference type="ChEBI" id="CHEBI:43474"/>
        <dbReference type="ChEBI" id="CHEBI:59918"/>
        <dbReference type="EC" id="3.6.1.7"/>
    </reaction>
</comment>
<dbReference type="InterPro" id="IPR017945">
    <property type="entry name" value="DHBP_synth_RibB-like_a/b_dom"/>
</dbReference>
<dbReference type="GO" id="GO:0008270">
    <property type="term" value="F:zinc ion binding"/>
    <property type="evidence" value="ECO:0007669"/>
    <property type="project" value="UniProtKB-KW"/>
</dbReference>
<dbReference type="PANTHER" id="PTHR42959:SF1">
    <property type="entry name" value="CARBAMOYLTRANSFERASE HYPF"/>
    <property type="match status" value="1"/>
</dbReference>
<evidence type="ECO:0000256" key="4">
    <source>
        <dbReference type="ARBA" id="ARBA00022723"/>
    </source>
</evidence>
<feature type="domain" description="YrdC-like" evidence="11">
    <location>
        <begin position="211"/>
        <end position="404"/>
    </location>
</feature>
<dbReference type="GO" id="GO:0016743">
    <property type="term" value="F:carboxyl- or carbamoyltransferase activity"/>
    <property type="evidence" value="ECO:0007669"/>
    <property type="project" value="UniProtKB-UniRule"/>
</dbReference>
<keyword evidence="6" id="KW-0862">Zinc</keyword>
<dbReference type="InterPro" id="IPR036046">
    <property type="entry name" value="Acylphosphatase-like_dom_sf"/>
</dbReference>
<evidence type="ECO:0000256" key="1">
    <source>
        <dbReference type="ARBA" id="ARBA00004711"/>
    </source>
</evidence>
<keyword evidence="3" id="KW-0436">Ligase</keyword>
<evidence type="ECO:0000256" key="2">
    <source>
        <dbReference type="ARBA" id="ARBA00008097"/>
    </source>
</evidence>
<comment type="caution">
    <text evidence="12">The sequence shown here is derived from an EMBL/GenBank/DDBJ whole genome shotgun (WGS) entry which is preliminary data.</text>
</comment>
<dbReference type="GO" id="GO:0016874">
    <property type="term" value="F:ligase activity"/>
    <property type="evidence" value="ECO:0007669"/>
    <property type="project" value="UniProtKB-UniRule"/>
</dbReference>
<keyword evidence="4" id="KW-0479">Metal-binding</keyword>
<keyword evidence="9" id="KW-0378">Hydrolase</keyword>
<dbReference type="EC" id="6.2.-.-" evidence="8"/>
<evidence type="ECO:0000256" key="3">
    <source>
        <dbReference type="ARBA" id="ARBA00022598"/>
    </source>
</evidence>
<dbReference type="Pfam" id="PF17788">
    <property type="entry name" value="HypF_C"/>
    <property type="match status" value="1"/>
</dbReference>
<keyword evidence="13" id="KW-1185">Reference proteome</keyword>
<dbReference type="Gene3D" id="3.30.420.360">
    <property type="match status" value="1"/>
</dbReference>
<dbReference type="GO" id="GO:0051604">
    <property type="term" value="P:protein maturation"/>
    <property type="evidence" value="ECO:0007669"/>
    <property type="project" value="TreeGrafter"/>
</dbReference>
<dbReference type="SUPFAM" id="SSF55821">
    <property type="entry name" value="YrdC/RibB"/>
    <property type="match status" value="1"/>
</dbReference>
<dbReference type="Gene3D" id="3.30.110.120">
    <property type="match status" value="1"/>
</dbReference>
<proteinExistence type="inferred from homology"/>
<dbReference type="PANTHER" id="PTHR42959">
    <property type="entry name" value="CARBAMOYLTRANSFERASE"/>
    <property type="match status" value="1"/>
</dbReference>
<dbReference type="Pfam" id="PF01300">
    <property type="entry name" value="Sua5_yciO_yrdC"/>
    <property type="match status" value="1"/>
</dbReference>
<dbReference type="Proteomes" id="UP000597444">
    <property type="component" value="Unassembled WGS sequence"/>
</dbReference>
<organism evidence="12 13">
    <name type="scientific">Reticulibacter mediterranei</name>
    <dbReference type="NCBI Taxonomy" id="2778369"/>
    <lineage>
        <taxon>Bacteria</taxon>
        <taxon>Bacillati</taxon>
        <taxon>Chloroflexota</taxon>
        <taxon>Ktedonobacteria</taxon>
        <taxon>Ktedonobacterales</taxon>
        <taxon>Reticulibacteraceae</taxon>
        <taxon>Reticulibacter</taxon>
    </lineage>
</organism>
<evidence type="ECO:0000256" key="7">
    <source>
        <dbReference type="ARBA" id="ARBA00048220"/>
    </source>
</evidence>
<protein>
    <recommendedName>
        <fullName evidence="8">Carbamoyltransferase</fullName>
        <ecNumber evidence="8">6.2.-.-</ecNumber>
    </recommendedName>
</protein>
<dbReference type="UniPathway" id="UPA00335"/>
<dbReference type="Pfam" id="PF22521">
    <property type="entry name" value="HypF_C_2"/>
    <property type="match status" value="1"/>
</dbReference>
<dbReference type="AlphaFoldDB" id="A0A8J3J080"/>